<keyword evidence="3" id="KW-1185">Reference proteome</keyword>
<evidence type="ECO:0000313" key="2">
    <source>
        <dbReference type="EMBL" id="KAF2661994.1"/>
    </source>
</evidence>
<proteinExistence type="predicted"/>
<protein>
    <submittedName>
        <fullName evidence="2">Uncharacterized protein</fullName>
    </submittedName>
</protein>
<gene>
    <name evidence="2" type="ORF">K491DRAFT_337038</name>
</gene>
<feature type="transmembrane region" description="Helical" evidence="1">
    <location>
        <begin position="136"/>
        <end position="158"/>
    </location>
</feature>
<keyword evidence="1" id="KW-1133">Transmembrane helix</keyword>
<evidence type="ECO:0000256" key="1">
    <source>
        <dbReference type="SAM" id="Phobius"/>
    </source>
</evidence>
<dbReference type="EMBL" id="MU004291">
    <property type="protein sequence ID" value="KAF2661994.1"/>
    <property type="molecule type" value="Genomic_DNA"/>
</dbReference>
<organism evidence="2 3">
    <name type="scientific">Lophiostoma macrostomum CBS 122681</name>
    <dbReference type="NCBI Taxonomy" id="1314788"/>
    <lineage>
        <taxon>Eukaryota</taxon>
        <taxon>Fungi</taxon>
        <taxon>Dikarya</taxon>
        <taxon>Ascomycota</taxon>
        <taxon>Pezizomycotina</taxon>
        <taxon>Dothideomycetes</taxon>
        <taxon>Pleosporomycetidae</taxon>
        <taxon>Pleosporales</taxon>
        <taxon>Lophiostomataceae</taxon>
        <taxon>Lophiostoma</taxon>
    </lineage>
</organism>
<reference evidence="2" key="1">
    <citation type="journal article" date="2020" name="Stud. Mycol.">
        <title>101 Dothideomycetes genomes: a test case for predicting lifestyles and emergence of pathogens.</title>
        <authorList>
            <person name="Haridas S."/>
            <person name="Albert R."/>
            <person name="Binder M."/>
            <person name="Bloem J."/>
            <person name="Labutti K."/>
            <person name="Salamov A."/>
            <person name="Andreopoulos B."/>
            <person name="Baker S."/>
            <person name="Barry K."/>
            <person name="Bills G."/>
            <person name="Bluhm B."/>
            <person name="Cannon C."/>
            <person name="Castanera R."/>
            <person name="Culley D."/>
            <person name="Daum C."/>
            <person name="Ezra D."/>
            <person name="Gonzalez J."/>
            <person name="Henrissat B."/>
            <person name="Kuo A."/>
            <person name="Liang C."/>
            <person name="Lipzen A."/>
            <person name="Lutzoni F."/>
            <person name="Magnuson J."/>
            <person name="Mondo S."/>
            <person name="Nolan M."/>
            <person name="Ohm R."/>
            <person name="Pangilinan J."/>
            <person name="Park H.-J."/>
            <person name="Ramirez L."/>
            <person name="Alfaro M."/>
            <person name="Sun H."/>
            <person name="Tritt A."/>
            <person name="Yoshinaga Y."/>
            <person name="Zwiers L.-H."/>
            <person name="Turgeon B."/>
            <person name="Goodwin S."/>
            <person name="Spatafora J."/>
            <person name="Crous P."/>
            <person name="Grigoriev I."/>
        </authorList>
    </citation>
    <scope>NUCLEOTIDE SEQUENCE</scope>
    <source>
        <strain evidence="2">CBS 122681</strain>
    </source>
</reference>
<keyword evidence="1" id="KW-0472">Membrane</keyword>
<evidence type="ECO:0000313" key="3">
    <source>
        <dbReference type="Proteomes" id="UP000799324"/>
    </source>
</evidence>
<keyword evidence="1" id="KW-0812">Transmembrane</keyword>
<name>A0A6A6TTP1_9PLEO</name>
<dbReference type="AlphaFoldDB" id="A0A6A6TTP1"/>
<dbReference type="Proteomes" id="UP000799324">
    <property type="component" value="Unassembled WGS sequence"/>
</dbReference>
<sequence length="169" mass="19028">MSFLFSPAFITLHIYDSVLCIAYLQIAALTLKRLPDYFISMCCGRVGSMVILHTTRENIKATAACMYRSRSVTFLIIPDWIKVGAVRWRNSRIGLATDEGRTCWACSLLDSNHLLILSILPHVADAMFCLKPRPVIGVELILTFLMFLTSCSFEMVLVSRSRCPESKSL</sequence>
<accession>A0A6A6TTP1</accession>